<evidence type="ECO:0000256" key="6">
    <source>
        <dbReference type="SAM" id="SignalP"/>
    </source>
</evidence>
<feature type="chain" id="PRO_5041716319" description="Chitin-binding type-2 domain-containing protein" evidence="6">
    <location>
        <begin position="21"/>
        <end position="415"/>
    </location>
</feature>
<dbReference type="Gene3D" id="2.170.140.10">
    <property type="entry name" value="Chitin binding domain"/>
    <property type="match status" value="1"/>
</dbReference>
<dbReference type="SUPFAM" id="SSF52058">
    <property type="entry name" value="L domain-like"/>
    <property type="match status" value="1"/>
</dbReference>
<gene>
    <name evidence="8" type="ORF">QYM36_008216</name>
</gene>
<dbReference type="GO" id="GO:0008061">
    <property type="term" value="F:chitin binding"/>
    <property type="evidence" value="ECO:0007669"/>
    <property type="project" value="UniProtKB-KW"/>
</dbReference>
<reference evidence="8" key="1">
    <citation type="submission" date="2023-07" db="EMBL/GenBank/DDBJ databases">
        <title>Chromosome-level genome assembly of Artemia franciscana.</title>
        <authorList>
            <person name="Jo E."/>
        </authorList>
    </citation>
    <scope>NUCLEOTIDE SEQUENCE</scope>
    <source>
        <tissue evidence="8">Whole body</tissue>
    </source>
</reference>
<dbReference type="InterPro" id="IPR032675">
    <property type="entry name" value="LRR_dom_sf"/>
</dbReference>
<dbReference type="Proteomes" id="UP001187531">
    <property type="component" value="Unassembled WGS sequence"/>
</dbReference>
<name>A0AA88IFC9_ARTSF</name>
<evidence type="ECO:0000256" key="4">
    <source>
        <dbReference type="ARBA" id="ARBA00023157"/>
    </source>
</evidence>
<evidence type="ECO:0000256" key="1">
    <source>
        <dbReference type="ARBA" id="ARBA00022669"/>
    </source>
</evidence>
<dbReference type="AlphaFoldDB" id="A0AA88IFC9"/>
<protein>
    <recommendedName>
        <fullName evidence="7">Chitin-binding type-2 domain-containing protein</fullName>
    </recommendedName>
</protein>
<feature type="domain" description="Chitin-binding type-2" evidence="7">
    <location>
        <begin position="342"/>
        <end position="399"/>
    </location>
</feature>
<comment type="caution">
    <text evidence="8">The sequence shown here is derived from an EMBL/GenBank/DDBJ whole genome shotgun (WGS) entry which is preliminary data.</text>
</comment>
<feature type="signal peptide" evidence="6">
    <location>
        <begin position="1"/>
        <end position="20"/>
    </location>
</feature>
<keyword evidence="3" id="KW-0677">Repeat</keyword>
<dbReference type="EMBL" id="JAVRJZ010000001">
    <property type="protein sequence ID" value="KAK2727655.1"/>
    <property type="molecule type" value="Genomic_DNA"/>
</dbReference>
<dbReference type="SMART" id="SM00494">
    <property type="entry name" value="ChtBD2"/>
    <property type="match status" value="1"/>
</dbReference>
<accession>A0AA88IFC9</accession>
<dbReference type="SUPFAM" id="SSF57625">
    <property type="entry name" value="Invertebrate chitin-binding proteins"/>
    <property type="match status" value="1"/>
</dbReference>
<keyword evidence="1" id="KW-0147">Chitin-binding</keyword>
<evidence type="ECO:0000256" key="5">
    <source>
        <dbReference type="ARBA" id="ARBA00023180"/>
    </source>
</evidence>
<dbReference type="Gene3D" id="3.80.10.10">
    <property type="entry name" value="Ribonuclease Inhibitor"/>
    <property type="match status" value="1"/>
</dbReference>
<organism evidence="8 9">
    <name type="scientific">Artemia franciscana</name>
    <name type="common">Brine shrimp</name>
    <name type="synonym">Artemia sanfranciscana</name>
    <dbReference type="NCBI Taxonomy" id="6661"/>
    <lineage>
        <taxon>Eukaryota</taxon>
        <taxon>Metazoa</taxon>
        <taxon>Ecdysozoa</taxon>
        <taxon>Arthropoda</taxon>
        <taxon>Crustacea</taxon>
        <taxon>Branchiopoda</taxon>
        <taxon>Anostraca</taxon>
        <taxon>Artemiidae</taxon>
        <taxon>Artemia</taxon>
    </lineage>
</organism>
<evidence type="ECO:0000256" key="3">
    <source>
        <dbReference type="ARBA" id="ARBA00022737"/>
    </source>
</evidence>
<evidence type="ECO:0000313" key="8">
    <source>
        <dbReference type="EMBL" id="KAK2727655.1"/>
    </source>
</evidence>
<keyword evidence="9" id="KW-1185">Reference proteome</keyword>
<evidence type="ECO:0000259" key="7">
    <source>
        <dbReference type="PROSITE" id="PS50940"/>
    </source>
</evidence>
<dbReference type="InterPro" id="IPR036508">
    <property type="entry name" value="Chitin-bd_dom_sf"/>
</dbReference>
<dbReference type="PANTHER" id="PTHR23301">
    <property type="entry name" value="CHITIN BINDING PERITROPHIN-A"/>
    <property type="match status" value="1"/>
</dbReference>
<proteinExistence type="predicted"/>
<dbReference type="GO" id="GO:0005576">
    <property type="term" value="C:extracellular region"/>
    <property type="evidence" value="ECO:0007669"/>
    <property type="project" value="InterPro"/>
</dbReference>
<dbReference type="PANTHER" id="PTHR23301:SF0">
    <property type="entry name" value="CHITIN-BINDING TYPE-2 DOMAIN-CONTAINING PROTEIN-RELATED"/>
    <property type="match status" value="1"/>
</dbReference>
<keyword evidence="5" id="KW-0325">Glycoprotein</keyword>
<dbReference type="InterPro" id="IPR002557">
    <property type="entry name" value="Chitin-bd_dom"/>
</dbReference>
<sequence>MELTGVLTTIFCLVYSRALAYDCLEGVTIVDAKNSSEIRECLLTFKTQDNYTSINTLTIITPYLRELNSGVFFDFKFFKIEITARNLSIIEPDILDRQSNDVREALQCLIIRSDLLEVLNEQQFSGFRNVWGIEITGTRLTSLDMGFTFDSNLRVLKLMNAGSIKTIGRVQANIMGEYHFENTSLESLPTKMFEYNFITEQHVVFKNNHNLKKLQTNVFQGGYDALKIFFEKTPIEIIEPYFVDSQKTLFQIQLGGNKLGYINQTVFKPILEDWHNRNLSNSWIKWDIDIAGIDEATSDRISCDCELAWLTANPPMAKFVKNAVCVTGETLEEFVGSGIDMCYDCPSSEGLYPHPSDCTKFYQCSDNKAFLQSCPENLVYNEFEEYCDWPYNVAPPCGTNTTIYTSTYGPQTMLA</sequence>
<keyword evidence="4" id="KW-1015">Disulfide bond</keyword>
<evidence type="ECO:0000313" key="9">
    <source>
        <dbReference type="Proteomes" id="UP001187531"/>
    </source>
</evidence>
<keyword evidence="2 6" id="KW-0732">Signal</keyword>
<dbReference type="InterPro" id="IPR051940">
    <property type="entry name" value="Chitin_bind-dev_reg"/>
</dbReference>
<dbReference type="Pfam" id="PF01607">
    <property type="entry name" value="CBM_14"/>
    <property type="match status" value="1"/>
</dbReference>
<dbReference type="PROSITE" id="PS50940">
    <property type="entry name" value="CHIT_BIND_II"/>
    <property type="match status" value="1"/>
</dbReference>
<evidence type="ECO:0000256" key="2">
    <source>
        <dbReference type="ARBA" id="ARBA00022729"/>
    </source>
</evidence>